<keyword evidence="2" id="KW-0732">Signal</keyword>
<sequence>MRARAGVVVGVAAVMLLAGCVIQADPDDRDRGDGGAANRGGREQVTCAESASITLDGERVEYDVTGDCAEVIVRGNDLDVRMASSTSLRIEGRDNDVESSGDLGAVEIAGDENDVEARTIASIDVQGNGNDLDARNVGSVEISGDDNSVEADNDPQPVRVTGNGNTVERS</sequence>
<feature type="signal peptide" evidence="2">
    <location>
        <begin position="1"/>
        <end position="23"/>
    </location>
</feature>
<dbReference type="RefSeq" id="WP_157428308.1">
    <property type="nucleotide sequence ID" value="NZ_BAAANK010000006.1"/>
</dbReference>
<name>A0ABN2MVQ5_9MICO</name>
<dbReference type="EMBL" id="BAAANK010000006">
    <property type="protein sequence ID" value="GAA1837382.1"/>
    <property type="molecule type" value="Genomic_DNA"/>
</dbReference>
<organism evidence="3 4">
    <name type="scientific">Agromyces salentinus</name>
    <dbReference type="NCBI Taxonomy" id="269421"/>
    <lineage>
        <taxon>Bacteria</taxon>
        <taxon>Bacillati</taxon>
        <taxon>Actinomycetota</taxon>
        <taxon>Actinomycetes</taxon>
        <taxon>Micrococcales</taxon>
        <taxon>Microbacteriaceae</taxon>
        <taxon>Agromyces</taxon>
    </lineage>
</organism>
<dbReference type="PROSITE" id="PS51257">
    <property type="entry name" value="PROKAR_LIPOPROTEIN"/>
    <property type="match status" value="1"/>
</dbReference>
<evidence type="ECO:0000256" key="2">
    <source>
        <dbReference type="SAM" id="SignalP"/>
    </source>
</evidence>
<gene>
    <name evidence="3" type="ORF">GCM10009750_23100</name>
</gene>
<evidence type="ECO:0000256" key="1">
    <source>
        <dbReference type="SAM" id="MobiDB-lite"/>
    </source>
</evidence>
<feature type="compositionally biased region" description="Acidic residues" evidence="1">
    <location>
        <begin position="143"/>
        <end position="153"/>
    </location>
</feature>
<proteinExistence type="predicted"/>
<reference evidence="3 4" key="1">
    <citation type="journal article" date="2019" name="Int. J. Syst. Evol. Microbiol.">
        <title>The Global Catalogue of Microorganisms (GCM) 10K type strain sequencing project: providing services to taxonomists for standard genome sequencing and annotation.</title>
        <authorList>
            <consortium name="The Broad Institute Genomics Platform"/>
            <consortium name="The Broad Institute Genome Sequencing Center for Infectious Disease"/>
            <person name="Wu L."/>
            <person name="Ma J."/>
        </authorList>
    </citation>
    <scope>NUCLEOTIDE SEQUENCE [LARGE SCALE GENOMIC DNA]</scope>
    <source>
        <strain evidence="3 4">JCM 14323</strain>
    </source>
</reference>
<evidence type="ECO:0000313" key="4">
    <source>
        <dbReference type="Proteomes" id="UP001501746"/>
    </source>
</evidence>
<dbReference type="Proteomes" id="UP001501746">
    <property type="component" value="Unassembled WGS sequence"/>
</dbReference>
<evidence type="ECO:0008006" key="5">
    <source>
        <dbReference type="Google" id="ProtNLM"/>
    </source>
</evidence>
<dbReference type="InterPro" id="IPR021417">
    <property type="entry name" value="DUF3060"/>
</dbReference>
<keyword evidence="4" id="KW-1185">Reference proteome</keyword>
<feature type="chain" id="PRO_5047356888" description="DUF3060 domain-containing protein" evidence="2">
    <location>
        <begin position="24"/>
        <end position="170"/>
    </location>
</feature>
<comment type="caution">
    <text evidence="3">The sequence shown here is derived from an EMBL/GenBank/DDBJ whole genome shotgun (WGS) entry which is preliminary data.</text>
</comment>
<accession>A0ABN2MVQ5</accession>
<protein>
    <recommendedName>
        <fullName evidence="5">DUF3060 domain-containing protein</fullName>
    </recommendedName>
</protein>
<dbReference type="Pfam" id="PF11259">
    <property type="entry name" value="DUF3060"/>
    <property type="match status" value="1"/>
</dbReference>
<feature type="region of interest" description="Disordered" evidence="1">
    <location>
        <begin position="126"/>
        <end position="170"/>
    </location>
</feature>
<evidence type="ECO:0000313" key="3">
    <source>
        <dbReference type="EMBL" id="GAA1837382.1"/>
    </source>
</evidence>